<accession>A0A098S9U1</accession>
<keyword evidence="1" id="KW-0732">Signal</keyword>
<feature type="chain" id="PRO_5001947811" description="DUF5723 domain-containing protein" evidence="1">
    <location>
        <begin position="23"/>
        <end position="455"/>
    </location>
</feature>
<feature type="domain" description="DUF5723" evidence="2">
    <location>
        <begin position="42"/>
        <end position="416"/>
    </location>
</feature>
<dbReference type="Pfam" id="PF18990">
    <property type="entry name" value="DUF5723"/>
    <property type="match status" value="1"/>
</dbReference>
<protein>
    <recommendedName>
        <fullName evidence="2">DUF5723 domain-containing protein</fullName>
    </recommendedName>
</protein>
<dbReference type="RefSeq" id="WP_044219113.1">
    <property type="nucleotide sequence ID" value="NZ_JBKAGJ010000017.1"/>
</dbReference>
<keyword evidence="4" id="KW-1185">Reference proteome</keyword>
<dbReference type="STRING" id="1524460.IX84_09575"/>
<organism evidence="3 4">
    <name type="scientific">Phaeodactylibacter xiamenensis</name>
    <dbReference type="NCBI Taxonomy" id="1524460"/>
    <lineage>
        <taxon>Bacteria</taxon>
        <taxon>Pseudomonadati</taxon>
        <taxon>Bacteroidota</taxon>
        <taxon>Saprospiria</taxon>
        <taxon>Saprospirales</taxon>
        <taxon>Haliscomenobacteraceae</taxon>
        <taxon>Phaeodactylibacter</taxon>
    </lineage>
</organism>
<gene>
    <name evidence="3" type="ORF">IX84_09575</name>
</gene>
<dbReference type="Proteomes" id="UP000029736">
    <property type="component" value="Unassembled WGS sequence"/>
</dbReference>
<dbReference type="AlphaFoldDB" id="A0A098S9U1"/>
<dbReference type="EMBL" id="JPOS01000019">
    <property type="protein sequence ID" value="KGE88423.1"/>
    <property type="molecule type" value="Genomic_DNA"/>
</dbReference>
<dbReference type="InterPro" id="IPR043781">
    <property type="entry name" value="DUF5723"/>
</dbReference>
<evidence type="ECO:0000313" key="3">
    <source>
        <dbReference type="EMBL" id="KGE88423.1"/>
    </source>
</evidence>
<feature type="signal peptide" evidence="1">
    <location>
        <begin position="1"/>
        <end position="22"/>
    </location>
</feature>
<evidence type="ECO:0000259" key="2">
    <source>
        <dbReference type="Pfam" id="PF18990"/>
    </source>
</evidence>
<name>A0A098S9U1_9BACT</name>
<reference evidence="3 4" key="1">
    <citation type="journal article" date="2014" name="Int. J. Syst. Evol. Microbiol.">
        <title>Phaeodactylibacter xiamenensis gen. nov., sp. nov., a member of the family Saprospiraceae isolated from the marine alga Phaeodactylum tricornutum.</title>
        <authorList>
            <person name="Chen Z.Jr."/>
            <person name="Lei X."/>
            <person name="Lai Q."/>
            <person name="Li Y."/>
            <person name="Zhang B."/>
            <person name="Zhang J."/>
            <person name="Zhang H."/>
            <person name="Yang L."/>
            <person name="Zheng W."/>
            <person name="Tian Y."/>
            <person name="Yu Z."/>
            <person name="Xu H.Jr."/>
            <person name="Zheng T."/>
        </authorList>
    </citation>
    <scope>NUCLEOTIDE SEQUENCE [LARGE SCALE GENOMIC DNA]</scope>
    <source>
        <strain evidence="3 4">KD52</strain>
    </source>
</reference>
<comment type="caution">
    <text evidence="3">The sequence shown here is derived from an EMBL/GenBank/DDBJ whole genome shotgun (WGS) entry which is preliminary data.</text>
</comment>
<evidence type="ECO:0000256" key="1">
    <source>
        <dbReference type="SAM" id="SignalP"/>
    </source>
</evidence>
<evidence type="ECO:0000313" key="4">
    <source>
        <dbReference type="Proteomes" id="UP000029736"/>
    </source>
</evidence>
<dbReference type="OrthoDB" id="1489601at2"/>
<sequence length="455" mass="50422">MRIKLFLGVLALAVLPSAVLLAQQDLSTHFLRHTWQANRTNPAFFPEYEMVIGLPGVYNSLWVENLTYNTLFVEDGNGNRVLNVDQAILGMEDRNAIRENLDIETLSLGARFGPLGLSISHTFRFNAFMDYPKTLPQLIWQGNAQFIGEEIEFAPDIDVLGYQEFAVGAMVEVSDAVVIGGRAKLLSGAGSINSSRNQLRLRTDSEVYQLTLNADYQVNSASSLTYDGFDDIQTNFDFGTFSAESLFTGNTGFAFDLGAHVKLGKLELAASVLDIGGIDWDEEVNNYSLNGTYEYEGLDFAQRIFDDSTSFGSVLDTLETVYEIEEGSEGFRTTLPTRFYLSATLRLRENWTVGGLIFSESYRGNTYPAAALSSNLQVLPFLNVGGIYSWRNNRFDNLGLNATLKAGPVQLLAATDNILTVFQPKDSNASHLRLGLNLLFAPRESEMKDAGPKWF</sequence>
<proteinExistence type="predicted"/>